<keyword evidence="10" id="KW-0808">Transferase</keyword>
<dbReference type="Proteomes" id="UP000198287">
    <property type="component" value="Unassembled WGS sequence"/>
</dbReference>
<evidence type="ECO:0000256" key="8">
    <source>
        <dbReference type="SAM" id="MobiDB-lite"/>
    </source>
</evidence>
<dbReference type="PANTHER" id="PTHR12154">
    <property type="entry name" value="GLYCOSYL TRANSFERASE-RELATED"/>
    <property type="match status" value="1"/>
</dbReference>
<sequence>MRTIFGGNEGSSHGSEVKKQKKSHLSVTSQGKPVIRRIESCYKMGYHLAIGGFELDVGILEVIGGIFGLTVLVFWIRALTSRREVRCNLPFGTLIVLGSGGHTMEMMTIVKSLNRKLYSPRTYVIAESDTLSFQKVQEYEQGREDCHIDYVHRVREVGQDWVTTLLWSMPIALFQCHDIMKYNKPALILCNGPGICVPICLMAKLYQYLFRCKCTIVYIESVCRVTSLSFTGKILQYCVDHFVVQWREVQRRNGFLFFGRLS</sequence>
<keyword evidence="5" id="KW-0256">Endoplasmic reticulum</keyword>
<dbReference type="OrthoDB" id="17098at2759"/>
<dbReference type="InterPro" id="IPR013969">
    <property type="entry name" value="Oligosacch_biosynth_Alg14"/>
</dbReference>
<evidence type="ECO:0000256" key="7">
    <source>
        <dbReference type="ARBA" id="ARBA00023136"/>
    </source>
</evidence>
<name>A0A226DN72_FOLCA</name>
<evidence type="ECO:0000256" key="9">
    <source>
        <dbReference type="SAM" id="Phobius"/>
    </source>
</evidence>
<dbReference type="Gene3D" id="3.40.50.2000">
    <property type="entry name" value="Glycogen Phosphorylase B"/>
    <property type="match status" value="1"/>
</dbReference>
<evidence type="ECO:0000256" key="1">
    <source>
        <dbReference type="ARBA" id="ARBA00004389"/>
    </source>
</evidence>
<reference evidence="10 11" key="1">
    <citation type="submission" date="2015-12" db="EMBL/GenBank/DDBJ databases">
        <title>The genome of Folsomia candida.</title>
        <authorList>
            <person name="Faddeeva A."/>
            <person name="Derks M.F."/>
            <person name="Anvar Y."/>
            <person name="Smit S."/>
            <person name="Van Straalen N."/>
            <person name="Roelofs D."/>
        </authorList>
    </citation>
    <scope>NUCLEOTIDE SEQUENCE [LARGE SCALE GENOMIC DNA]</scope>
    <source>
        <strain evidence="10 11">VU population</strain>
        <tissue evidence="10">Whole body</tissue>
    </source>
</reference>
<dbReference type="STRING" id="158441.A0A226DN72"/>
<keyword evidence="11" id="KW-1185">Reference proteome</keyword>
<dbReference type="GO" id="GO:0043541">
    <property type="term" value="C:UDP-N-acetylglucosamine transferase complex"/>
    <property type="evidence" value="ECO:0007669"/>
    <property type="project" value="TreeGrafter"/>
</dbReference>
<comment type="caution">
    <text evidence="10">The sequence shown here is derived from an EMBL/GenBank/DDBJ whole genome shotgun (WGS) entry which is preliminary data.</text>
</comment>
<comment type="similarity">
    <text evidence="2">Belongs to the ALG14 family.</text>
</comment>
<keyword evidence="7 9" id="KW-0472">Membrane</keyword>
<protein>
    <recommendedName>
        <fullName evidence="3">UDP-N-acetylglucosamine transferase subunit ALG14</fullName>
    </recommendedName>
</protein>
<keyword evidence="6 9" id="KW-1133">Transmembrane helix</keyword>
<evidence type="ECO:0000313" key="11">
    <source>
        <dbReference type="Proteomes" id="UP000198287"/>
    </source>
</evidence>
<proteinExistence type="inferred from homology"/>
<dbReference type="AlphaFoldDB" id="A0A226DN72"/>
<dbReference type="Pfam" id="PF08660">
    <property type="entry name" value="Alg14"/>
    <property type="match status" value="1"/>
</dbReference>
<feature type="transmembrane region" description="Helical" evidence="9">
    <location>
        <begin position="57"/>
        <end position="76"/>
    </location>
</feature>
<accession>A0A226DN72</accession>
<evidence type="ECO:0000256" key="4">
    <source>
        <dbReference type="ARBA" id="ARBA00022692"/>
    </source>
</evidence>
<organism evidence="10 11">
    <name type="scientific">Folsomia candida</name>
    <name type="common">Springtail</name>
    <dbReference type="NCBI Taxonomy" id="158441"/>
    <lineage>
        <taxon>Eukaryota</taxon>
        <taxon>Metazoa</taxon>
        <taxon>Ecdysozoa</taxon>
        <taxon>Arthropoda</taxon>
        <taxon>Hexapoda</taxon>
        <taxon>Collembola</taxon>
        <taxon>Entomobryomorpha</taxon>
        <taxon>Isotomoidea</taxon>
        <taxon>Isotomidae</taxon>
        <taxon>Proisotominae</taxon>
        <taxon>Folsomia</taxon>
    </lineage>
</organism>
<evidence type="ECO:0000256" key="5">
    <source>
        <dbReference type="ARBA" id="ARBA00022824"/>
    </source>
</evidence>
<dbReference type="PANTHER" id="PTHR12154:SF4">
    <property type="entry name" value="UDP-N-ACETYLGLUCOSAMINE TRANSFERASE SUBUNIT ALG14 HOMOLOG"/>
    <property type="match status" value="1"/>
</dbReference>
<feature type="region of interest" description="Disordered" evidence="8">
    <location>
        <begin position="1"/>
        <end position="28"/>
    </location>
</feature>
<comment type="subcellular location">
    <subcellularLocation>
        <location evidence="1">Endoplasmic reticulum membrane</location>
        <topology evidence="1">Single-pass membrane protein</topology>
    </subcellularLocation>
</comment>
<evidence type="ECO:0000313" key="10">
    <source>
        <dbReference type="EMBL" id="OXA45676.1"/>
    </source>
</evidence>
<evidence type="ECO:0000256" key="3">
    <source>
        <dbReference type="ARBA" id="ARBA00017467"/>
    </source>
</evidence>
<dbReference type="GO" id="GO:0004577">
    <property type="term" value="F:N-acetylglucosaminyldiphosphodolichol N-acetylglucosaminyltransferase activity"/>
    <property type="evidence" value="ECO:0007669"/>
    <property type="project" value="TreeGrafter"/>
</dbReference>
<evidence type="ECO:0000256" key="6">
    <source>
        <dbReference type="ARBA" id="ARBA00022989"/>
    </source>
</evidence>
<evidence type="ECO:0000256" key="2">
    <source>
        <dbReference type="ARBA" id="ARBA00009731"/>
    </source>
</evidence>
<dbReference type="EMBL" id="LNIX01000017">
    <property type="protein sequence ID" value="OXA45676.1"/>
    <property type="molecule type" value="Genomic_DNA"/>
</dbReference>
<keyword evidence="4 9" id="KW-0812">Transmembrane</keyword>
<gene>
    <name evidence="10" type="ORF">Fcan01_19693</name>
</gene>
<dbReference type="GO" id="GO:0006488">
    <property type="term" value="P:dolichol-linked oligosaccharide biosynthetic process"/>
    <property type="evidence" value="ECO:0007669"/>
    <property type="project" value="InterPro"/>
</dbReference>